<feature type="domain" description="PpiC" evidence="3">
    <location>
        <begin position="177"/>
        <end position="269"/>
    </location>
</feature>
<dbReference type="InterPro" id="IPR027304">
    <property type="entry name" value="Trigger_fact/SurA_dom_sf"/>
</dbReference>
<evidence type="ECO:0000313" key="4">
    <source>
        <dbReference type="EMBL" id="TCK87866.1"/>
    </source>
</evidence>
<evidence type="ECO:0000259" key="3">
    <source>
        <dbReference type="PROSITE" id="PS50198"/>
    </source>
</evidence>
<keyword evidence="5" id="KW-1185">Reference proteome</keyword>
<dbReference type="PANTHER" id="PTHR47245:SF2">
    <property type="entry name" value="PEPTIDYL-PROLYL CIS-TRANS ISOMERASE HP_0175-RELATED"/>
    <property type="match status" value="1"/>
</dbReference>
<keyword evidence="1" id="KW-0697">Rotamase</keyword>
<organism evidence="4 5">
    <name type="scientific">Natranaerovirga hydrolytica</name>
    <dbReference type="NCBI Taxonomy" id="680378"/>
    <lineage>
        <taxon>Bacteria</taxon>
        <taxon>Bacillati</taxon>
        <taxon>Bacillota</taxon>
        <taxon>Clostridia</taxon>
        <taxon>Lachnospirales</taxon>
        <taxon>Natranaerovirgaceae</taxon>
        <taxon>Natranaerovirga</taxon>
    </lineage>
</organism>
<dbReference type="Proteomes" id="UP000294545">
    <property type="component" value="Unassembled WGS sequence"/>
</dbReference>
<feature type="chain" id="PRO_5038904546" evidence="2">
    <location>
        <begin position="22"/>
        <end position="333"/>
    </location>
</feature>
<sequence>MKRRICIVMLVVILIISGCSVQETKNEAEEVIISINEQEVFLEEVEIYLKEIEKEFEAIGGKDIWETNFDGKTASEVAKERVIENIVQIKIINDKAKELGMDIDQEESESINEYVQNYKKSNEGNINETLVEQIFYESFIVNKVFEELTKGFEPNLEQTQEYINNDETLEFLYYLTLGQVRAKHILIEGEEHYKKAVEIQERAKDGEDFVSLVLEYSEDQASLEDNGEYTFYRGEMMPEFEEAAFNLEPGEISEVIETSYGYHIIQTEEFIDATENIVEQYEAYKEVLEEESIYVQKNNAFYKQYEEWKRNYTIRVNEEIWEDITLGIIIDEE</sequence>
<name>A0A4R1M6J3_9FIRM</name>
<dbReference type="RefSeq" id="WP_165868627.1">
    <property type="nucleotide sequence ID" value="NZ_SMGQ01000018.1"/>
</dbReference>
<dbReference type="GO" id="GO:0003755">
    <property type="term" value="F:peptidyl-prolyl cis-trans isomerase activity"/>
    <property type="evidence" value="ECO:0007669"/>
    <property type="project" value="UniProtKB-KW"/>
</dbReference>
<feature type="signal peptide" evidence="2">
    <location>
        <begin position="1"/>
        <end position="21"/>
    </location>
</feature>
<reference evidence="4 5" key="1">
    <citation type="submission" date="2019-03" db="EMBL/GenBank/DDBJ databases">
        <title>Genomic Encyclopedia of Type Strains, Phase IV (KMG-IV): sequencing the most valuable type-strain genomes for metagenomic binning, comparative biology and taxonomic classification.</title>
        <authorList>
            <person name="Goeker M."/>
        </authorList>
    </citation>
    <scope>NUCLEOTIDE SEQUENCE [LARGE SCALE GENOMIC DNA]</scope>
    <source>
        <strain evidence="4 5">DSM 24176</strain>
    </source>
</reference>
<evidence type="ECO:0000256" key="2">
    <source>
        <dbReference type="SAM" id="SignalP"/>
    </source>
</evidence>
<dbReference type="PROSITE" id="PS50198">
    <property type="entry name" value="PPIC_PPIASE_2"/>
    <property type="match status" value="1"/>
</dbReference>
<dbReference type="SUPFAM" id="SSF109998">
    <property type="entry name" value="Triger factor/SurA peptide-binding domain-like"/>
    <property type="match status" value="1"/>
</dbReference>
<dbReference type="InterPro" id="IPR050245">
    <property type="entry name" value="PrsA_foldase"/>
</dbReference>
<proteinExistence type="predicted"/>
<dbReference type="EMBL" id="SMGQ01000018">
    <property type="protein sequence ID" value="TCK87866.1"/>
    <property type="molecule type" value="Genomic_DNA"/>
</dbReference>
<dbReference type="InterPro" id="IPR000297">
    <property type="entry name" value="PPIase_PpiC"/>
</dbReference>
<comment type="caution">
    <text evidence="4">The sequence shown here is derived from an EMBL/GenBank/DDBJ whole genome shotgun (WGS) entry which is preliminary data.</text>
</comment>
<gene>
    <name evidence="4" type="ORF">EDC19_2707</name>
</gene>
<evidence type="ECO:0000313" key="5">
    <source>
        <dbReference type="Proteomes" id="UP000294545"/>
    </source>
</evidence>
<dbReference type="Pfam" id="PF13623">
    <property type="entry name" value="SurA_N_2"/>
    <property type="match status" value="1"/>
</dbReference>
<keyword evidence="2" id="KW-0732">Signal</keyword>
<dbReference type="Pfam" id="PF00639">
    <property type="entry name" value="Rotamase"/>
    <property type="match status" value="1"/>
</dbReference>
<dbReference type="PANTHER" id="PTHR47245">
    <property type="entry name" value="PEPTIDYLPROLYL ISOMERASE"/>
    <property type="match status" value="1"/>
</dbReference>
<accession>A0A4R1M6J3</accession>
<dbReference type="AlphaFoldDB" id="A0A4R1M6J3"/>
<dbReference type="SUPFAM" id="SSF54534">
    <property type="entry name" value="FKBP-like"/>
    <property type="match status" value="1"/>
</dbReference>
<dbReference type="PROSITE" id="PS51257">
    <property type="entry name" value="PROKAR_LIPOPROTEIN"/>
    <property type="match status" value="1"/>
</dbReference>
<evidence type="ECO:0000256" key="1">
    <source>
        <dbReference type="PROSITE-ProRule" id="PRU00278"/>
    </source>
</evidence>
<dbReference type="InterPro" id="IPR046357">
    <property type="entry name" value="PPIase_dom_sf"/>
</dbReference>
<dbReference type="Gene3D" id="3.10.50.40">
    <property type="match status" value="1"/>
</dbReference>
<keyword evidence="1 4" id="KW-0413">Isomerase</keyword>
<protein>
    <submittedName>
        <fullName evidence="4">Peptidyl-prolyl cis-trans isomerase C/foldase protein PrsA</fullName>
    </submittedName>
</protein>